<name>A0A915HZN8_ROMCU</name>
<reference evidence="3" key="1">
    <citation type="submission" date="2022-11" db="UniProtKB">
        <authorList>
            <consortium name="WormBaseParasite"/>
        </authorList>
    </citation>
    <scope>IDENTIFICATION</scope>
</reference>
<evidence type="ECO:0000256" key="1">
    <source>
        <dbReference type="SAM" id="MobiDB-lite"/>
    </source>
</evidence>
<keyword evidence="2" id="KW-1185">Reference proteome</keyword>
<dbReference type="AlphaFoldDB" id="A0A915HZN8"/>
<protein>
    <submittedName>
        <fullName evidence="3">Uncharacterized protein</fullName>
    </submittedName>
</protein>
<dbReference type="Proteomes" id="UP000887565">
    <property type="component" value="Unplaced"/>
</dbReference>
<accession>A0A915HZN8</accession>
<dbReference type="WBParaSite" id="nRc.2.0.1.t06721-RA">
    <property type="protein sequence ID" value="nRc.2.0.1.t06721-RA"/>
    <property type="gene ID" value="nRc.2.0.1.g06721"/>
</dbReference>
<sequence length="239" mass="27447">MLSEKFVCSGARFVADSAGLMGMIKNHNNKLNQMNQLKIEDKGKCTAAVTSVKLKFWQMRKGILQACLLLTTHHSNGMALGLTWQRQNRRRGKSSDKNTGPITTTKEETKVRQETYQNKGNSREPAVHPASDYRHATTGQRYANGRQQCILECDDDSFVKTEILKILRPTSYVCNETDFIAYSKCYHQVYEDDKDECESGDKCLPYKTTMINYYYERRRSSKNVSWEEAVQVVLNNLCQ</sequence>
<evidence type="ECO:0000313" key="2">
    <source>
        <dbReference type="Proteomes" id="UP000887565"/>
    </source>
</evidence>
<evidence type="ECO:0000313" key="3">
    <source>
        <dbReference type="WBParaSite" id="nRc.2.0.1.t06721-RA"/>
    </source>
</evidence>
<organism evidence="2 3">
    <name type="scientific">Romanomermis culicivorax</name>
    <name type="common">Nematode worm</name>
    <dbReference type="NCBI Taxonomy" id="13658"/>
    <lineage>
        <taxon>Eukaryota</taxon>
        <taxon>Metazoa</taxon>
        <taxon>Ecdysozoa</taxon>
        <taxon>Nematoda</taxon>
        <taxon>Enoplea</taxon>
        <taxon>Dorylaimia</taxon>
        <taxon>Mermithida</taxon>
        <taxon>Mermithoidea</taxon>
        <taxon>Mermithidae</taxon>
        <taxon>Romanomermis</taxon>
    </lineage>
</organism>
<feature type="region of interest" description="Disordered" evidence="1">
    <location>
        <begin position="86"/>
        <end position="130"/>
    </location>
</feature>
<feature type="compositionally biased region" description="Basic and acidic residues" evidence="1">
    <location>
        <begin position="121"/>
        <end position="130"/>
    </location>
</feature>
<proteinExistence type="predicted"/>